<dbReference type="AlphaFoldDB" id="A0A3L7JPL5"/>
<dbReference type="PROSITE" id="PS51257">
    <property type="entry name" value="PROKAR_LIPOPROTEIN"/>
    <property type="match status" value="1"/>
</dbReference>
<gene>
    <name evidence="2" type="ORF">D9X91_19435</name>
</gene>
<dbReference type="EMBL" id="RCVZ01000018">
    <property type="protein sequence ID" value="RLQ92420.1"/>
    <property type="molecule type" value="Genomic_DNA"/>
</dbReference>
<keyword evidence="3" id="KW-1185">Reference proteome</keyword>
<protein>
    <recommendedName>
        <fullName evidence="4">Lipoprotein</fullName>
    </recommendedName>
</protein>
<evidence type="ECO:0000313" key="3">
    <source>
        <dbReference type="Proteomes" id="UP000276770"/>
    </source>
</evidence>
<feature type="chain" id="PRO_5038481132" description="Lipoprotein" evidence="1">
    <location>
        <begin position="19"/>
        <end position="168"/>
    </location>
</feature>
<evidence type="ECO:0000256" key="1">
    <source>
        <dbReference type="SAM" id="SignalP"/>
    </source>
</evidence>
<proteinExistence type="predicted"/>
<dbReference type="Proteomes" id="UP000276770">
    <property type="component" value="Unassembled WGS sequence"/>
</dbReference>
<accession>A0A3L7JPL5</accession>
<feature type="signal peptide" evidence="1">
    <location>
        <begin position="1"/>
        <end position="18"/>
    </location>
</feature>
<reference evidence="2 3" key="1">
    <citation type="submission" date="2018-10" db="EMBL/GenBank/DDBJ databases">
        <title>Falsibacillus sp. genome draft.</title>
        <authorList>
            <person name="Shi S."/>
        </authorList>
    </citation>
    <scope>NUCLEOTIDE SEQUENCE [LARGE SCALE GENOMIC DNA]</scope>
    <source>
        <strain evidence="2 3">GY 10110</strain>
    </source>
</reference>
<sequence length="168" mass="19483">MKAILKFVLFLFMMTVMAGCSSKDIMEKTDIDYSIYFQGFIVNKDSNAPPAKLIIFTNKEDWETFSKEYVEQGQRVASMDHSIDWKQEDLIYYAMNGAKDGYVGNFGTFKGYEVNQKRIEVKIEGRSHSKQIFAVNNLNDDYVSITYQLWTLVKKGSLSKKLTAQYHY</sequence>
<dbReference type="RefSeq" id="WP_121682310.1">
    <property type="nucleotide sequence ID" value="NZ_RCVZ01000018.1"/>
</dbReference>
<comment type="caution">
    <text evidence="2">The sequence shown here is derived from an EMBL/GenBank/DDBJ whole genome shotgun (WGS) entry which is preliminary data.</text>
</comment>
<dbReference type="OrthoDB" id="2085378at2"/>
<evidence type="ECO:0000313" key="2">
    <source>
        <dbReference type="EMBL" id="RLQ92420.1"/>
    </source>
</evidence>
<evidence type="ECO:0008006" key="4">
    <source>
        <dbReference type="Google" id="ProtNLM"/>
    </source>
</evidence>
<name>A0A3L7JPL5_9BACI</name>
<organism evidence="2 3">
    <name type="scientific">Falsibacillus albus</name>
    <dbReference type="NCBI Taxonomy" id="2478915"/>
    <lineage>
        <taxon>Bacteria</taxon>
        <taxon>Bacillati</taxon>
        <taxon>Bacillota</taxon>
        <taxon>Bacilli</taxon>
        <taxon>Bacillales</taxon>
        <taxon>Bacillaceae</taxon>
        <taxon>Falsibacillus</taxon>
    </lineage>
</organism>
<keyword evidence="1" id="KW-0732">Signal</keyword>